<comment type="caution">
    <text evidence="3">The sequence shown here is derived from an EMBL/GenBank/DDBJ whole genome shotgun (WGS) entry which is preliminary data.</text>
</comment>
<evidence type="ECO:0000313" key="3">
    <source>
        <dbReference type="EMBL" id="KFN88507.1"/>
    </source>
</evidence>
<evidence type="ECO:0000313" key="6">
    <source>
        <dbReference type="Proteomes" id="UP000182793"/>
    </source>
</evidence>
<dbReference type="InterPro" id="IPR004919">
    <property type="entry name" value="GmrSD_N"/>
</dbReference>
<gene>
    <name evidence="3" type="ORF">H702_03115</name>
    <name evidence="4" type="ORF">SAMN02910290_00317</name>
</gene>
<dbReference type="InterPro" id="IPR011089">
    <property type="entry name" value="GmrSD_C"/>
</dbReference>
<keyword evidence="6" id="KW-1185">Reference proteome</keyword>
<dbReference type="RefSeq" id="WP_039696361.1">
    <property type="nucleotide sequence ID" value="NZ_AUZH01000012.1"/>
</dbReference>
<dbReference type="AlphaFoldDB" id="A0A091BXK7"/>
<organism evidence="3 5">
    <name type="scientific">Streptococcus equinus JB1</name>
    <dbReference type="NCBI Taxonomy" id="1294274"/>
    <lineage>
        <taxon>Bacteria</taxon>
        <taxon>Bacillati</taxon>
        <taxon>Bacillota</taxon>
        <taxon>Bacilli</taxon>
        <taxon>Lactobacillales</taxon>
        <taxon>Streptococcaceae</taxon>
        <taxon>Streptococcus</taxon>
    </lineage>
</organism>
<dbReference type="Proteomes" id="UP000182793">
    <property type="component" value="Unassembled WGS sequence"/>
</dbReference>
<feature type="domain" description="GmrSD restriction endonucleases N-terminal" evidence="1">
    <location>
        <begin position="16"/>
        <end position="245"/>
    </location>
</feature>
<sequence length="677" mass="80321">MLGNLETLDVILRENLLRIPDYQRGYSWKDKEVRDFWEDLELIDENRNHYAGVLTFERVDSKVYDNWNKEKWLITERRMNPYYIVDGQQRLTTAVILLVSILETAKARYPEKELDTNRSIASIYSDYIAQEKDENKTYKFLYDNTSDSLGFYIKEILKDDFPINSNYVVEQNEYSNNLKTAKDFFTNQCKKLSFEELDRLLKKLLYHLVFNKYIIDEELDIFVTFETMNNRGKPLSKLELLKNRLIYLTMLLKTNDCAKANLREQINECWKKLYRYLGNEELNITNGSFLGNKRGGKDLDDSFLMQQIDSYKPMREYIRKSSKEISKVDLLLENYFTAKNVIDGVISIKDIRSYIDDLGNKITLWVGLNNPFQYSTISFEEAKLLNGIRVLLNSKDKAQIFDYIYPVGMISRVIFSLYGEESCDEKVRKGILQQFESALLIRLFVSNLKYKRGNGRIFTFIQFRDFSAQLMDFFENEELNFSEYLNRLKITVNKLKQAFVSGEFFESAKTDSFYFYKNNKRVAKYILYNLEASLIEEAKDPEFKKRISELFSHFETDFYNIEHIYPKAGKNIYWSKQFGSLNNREREKKKHSLPNLLLVGKKKNGYLANKSYPEKRHKGDCCYELGIYSEKKLAKDYDDWTPETIHQRAESLKRFINKRWSISFNNNDIFDIFIGLD</sequence>
<reference evidence="4 6" key="2">
    <citation type="submission" date="2016-10" db="EMBL/GenBank/DDBJ databases">
        <authorList>
            <person name="Varghese N."/>
            <person name="Submissions S."/>
        </authorList>
    </citation>
    <scope>NUCLEOTIDE SEQUENCE [LARGE SCALE GENOMIC DNA]</scope>
    <source>
        <strain evidence="4 6">JB1</strain>
    </source>
</reference>
<name>A0A091BXK7_STREI</name>
<dbReference type="Pfam" id="PF07510">
    <property type="entry name" value="GmrSD_C"/>
    <property type="match status" value="1"/>
</dbReference>
<reference evidence="3 5" key="1">
    <citation type="journal article" date="2014" name="Genome Announc.">
        <title>Draft Genome Sequences of Streptococcus bovis Strains ATCC 33317 and JB1.</title>
        <authorList>
            <person name="Benahmed F.H."/>
            <person name="Gopinath G.R."/>
            <person name="Harbottle H."/>
            <person name="Cotta M.A."/>
            <person name="Luo Y."/>
            <person name="Henderson C."/>
            <person name="Teri P."/>
            <person name="Soppet D."/>
            <person name="Rasmussen M."/>
            <person name="Whitehead T.R."/>
            <person name="Davidson M."/>
        </authorList>
    </citation>
    <scope>NUCLEOTIDE SEQUENCE [LARGE SCALE GENOMIC DNA]</scope>
    <source>
        <strain evidence="3 5">JB1</strain>
    </source>
</reference>
<feature type="domain" description="GmrSD restriction endonucleases C-terminal" evidence="2">
    <location>
        <begin position="513"/>
        <end position="653"/>
    </location>
</feature>
<dbReference type="PANTHER" id="PTHR35149">
    <property type="entry name" value="SLL5132 PROTEIN"/>
    <property type="match status" value="1"/>
</dbReference>
<protein>
    <recommendedName>
        <fullName evidence="7">DUF262 domain-containing protein</fullName>
    </recommendedName>
</protein>
<evidence type="ECO:0000259" key="1">
    <source>
        <dbReference type="Pfam" id="PF03235"/>
    </source>
</evidence>
<dbReference type="Pfam" id="PF03235">
    <property type="entry name" value="GmrSD_N"/>
    <property type="match status" value="1"/>
</dbReference>
<dbReference type="EMBL" id="FOTG01000002">
    <property type="protein sequence ID" value="SFL06683.1"/>
    <property type="molecule type" value="Genomic_DNA"/>
</dbReference>
<evidence type="ECO:0000259" key="2">
    <source>
        <dbReference type="Pfam" id="PF07510"/>
    </source>
</evidence>
<evidence type="ECO:0008006" key="7">
    <source>
        <dbReference type="Google" id="ProtNLM"/>
    </source>
</evidence>
<proteinExistence type="predicted"/>
<dbReference type="Proteomes" id="UP000029382">
    <property type="component" value="Unassembled WGS sequence"/>
</dbReference>
<evidence type="ECO:0000313" key="5">
    <source>
        <dbReference type="Proteomes" id="UP000029382"/>
    </source>
</evidence>
<dbReference type="PANTHER" id="PTHR35149:SF1">
    <property type="entry name" value="DUF5655 DOMAIN-CONTAINING PROTEIN"/>
    <property type="match status" value="1"/>
</dbReference>
<evidence type="ECO:0000313" key="4">
    <source>
        <dbReference type="EMBL" id="SFL06683.1"/>
    </source>
</evidence>
<dbReference type="EMBL" id="AUZH01000012">
    <property type="protein sequence ID" value="KFN88507.1"/>
    <property type="molecule type" value="Genomic_DNA"/>
</dbReference>
<accession>A0A091BXK7</accession>